<protein>
    <submittedName>
        <fullName evidence="1">Uncharacterized protein</fullName>
    </submittedName>
</protein>
<evidence type="ECO:0000313" key="1">
    <source>
        <dbReference type="EMBL" id="AOR76334.1"/>
    </source>
</evidence>
<dbReference type="Proteomes" id="UP000094626">
    <property type="component" value="Chromosome"/>
</dbReference>
<dbReference type="RefSeq" id="WP_069707790.1">
    <property type="nucleotide sequence ID" value="NZ_CP017075.1"/>
</dbReference>
<dbReference type="InterPro" id="IPR056914">
    <property type="entry name" value="Gp53-like"/>
</dbReference>
<proteinExistence type="predicted"/>
<name>A0A1D8A2J8_9SPHN</name>
<dbReference type="EMBL" id="CP017075">
    <property type="protein sequence ID" value="AOR76334.1"/>
    <property type="molecule type" value="Genomic_DNA"/>
</dbReference>
<accession>A0A1D8A2J8</accession>
<gene>
    <name evidence="1" type="ORF">BES08_05840</name>
</gene>
<organism evidence="1 2">
    <name type="scientific">Novosphingobium resinovorum</name>
    <dbReference type="NCBI Taxonomy" id="158500"/>
    <lineage>
        <taxon>Bacteria</taxon>
        <taxon>Pseudomonadati</taxon>
        <taxon>Pseudomonadota</taxon>
        <taxon>Alphaproteobacteria</taxon>
        <taxon>Sphingomonadales</taxon>
        <taxon>Sphingomonadaceae</taxon>
        <taxon>Novosphingobium</taxon>
    </lineage>
</organism>
<reference evidence="2" key="1">
    <citation type="journal article" date="2017" name="J. Biotechnol.">
        <title>Complete genome sequence of Novosphingobium resinovorum SA1, a versatile xenobiotic-degrading bacterium capable of utilizing sulfanilic acid.</title>
        <authorList>
            <person name="Hegedus B."/>
            <person name="Kos P.B."/>
            <person name="Balint B."/>
            <person name="Maroti G."/>
            <person name="Gan H.M."/>
            <person name="Perei K."/>
            <person name="Rakhely G."/>
        </authorList>
    </citation>
    <scope>NUCLEOTIDE SEQUENCE [LARGE SCALE GENOMIC DNA]</scope>
    <source>
        <strain evidence="2">SA1</strain>
    </source>
</reference>
<evidence type="ECO:0000313" key="2">
    <source>
        <dbReference type="Proteomes" id="UP000094626"/>
    </source>
</evidence>
<dbReference type="OrthoDB" id="7224958at2"/>
<dbReference type="AlphaFoldDB" id="A0A1D8A2J8"/>
<dbReference type="Pfam" id="PF23982">
    <property type="entry name" value="XM1_gp53_minor_capsid"/>
    <property type="match status" value="1"/>
</dbReference>
<keyword evidence="2" id="KW-1185">Reference proteome</keyword>
<sequence length="165" mass="16858">MTGFQTSVARNLALGMPGDFATANPYSSVPALSGELTAGPLGVLIAAWAWADDTTGVVTNAKPGSNANRQGFVGLKQRAVITGYMAESTMTINAGMEVTLYNGGDFFVRATATVTIGQKVFVNTTTGAITFAAAGATVAGSEEKKFFAMTAGVSGDVIIISDKGF</sequence>
<dbReference type="KEGG" id="nre:BES08_05840"/>